<feature type="region of interest" description="Disordered" evidence="1">
    <location>
        <begin position="1"/>
        <end position="92"/>
    </location>
</feature>
<keyword evidence="4" id="KW-1185">Reference proteome</keyword>
<dbReference type="CDD" id="cd18719">
    <property type="entry name" value="PIN_Zc3h12a-N4BP1-like"/>
    <property type="match status" value="1"/>
</dbReference>
<feature type="region of interest" description="Disordered" evidence="1">
    <location>
        <begin position="229"/>
        <end position="257"/>
    </location>
</feature>
<dbReference type="PANTHER" id="PTHR12876:SF35">
    <property type="entry name" value="LD08718P-RELATED"/>
    <property type="match status" value="1"/>
</dbReference>
<dbReference type="Pfam" id="PF11977">
    <property type="entry name" value="RNase_Zc3h12a"/>
    <property type="match status" value="1"/>
</dbReference>
<organism evidence="3 4">
    <name type="scientific">Drosophila navojoa</name>
    <name type="common">Fruit fly</name>
    <dbReference type="NCBI Taxonomy" id="7232"/>
    <lineage>
        <taxon>Eukaryota</taxon>
        <taxon>Metazoa</taxon>
        <taxon>Ecdysozoa</taxon>
        <taxon>Arthropoda</taxon>
        <taxon>Hexapoda</taxon>
        <taxon>Insecta</taxon>
        <taxon>Pterygota</taxon>
        <taxon>Neoptera</taxon>
        <taxon>Endopterygota</taxon>
        <taxon>Diptera</taxon>
        <taxon>Brachycera</taxon>
        <taxon>Muscomorpha</taxon>
        <taxon>Ephydroidea</taxon>
        <taxon>Drosophilidae</taxon>
        <taxon>Drosophila</taxon>
    </lineage>
</organism>
<dbReference type="GO" id="GO:0005634">
    <property type="term" value="C:nucleus"/>
    <property type="evidence" value="ECO:0007669"/>
    <property type="project" value="TreeGrafter"/>
</dbReference>
<dbReference type="EMBL" id="LSRL02000107">
    <property type="protein sequence ID" value="TDG44398.1"/>
    <property type="molecule type" value="Genomic_DNA"/>
</dbReference>
<dbReference type="OrthoDB" id="392925at2759"/>
<evidence type="ECO:0000259" key="2">
    <source>
        <dbReference type="Pfam" id="PF11977"/>
    </source>
</evidence>
<dbReference type="FunFam" id="3.40.50.11980:FF:000001">
    <property type="entry name" value="ZC3H12A isoform 1"/>
    <property type="match status" value="1"/>
</dbReference>
<reference evidence="3 4" key="1">
    <citation type="journal article" date="2019" name="J. Hered.">
        <title>An Improved Genome Assembly for Drosophila navojoa, the Basal Species in the mojavensis Cluster.</title>
        <authorList>
            <person name="Vanderlinde T."/>
            <person name="Dupim E.G."/>
            <person name="Nazario-Yepiz N.O."/>
            <person name="Carvalho A.B."/>
        </authorList>
    </citation>
    <scope>NUCLEOTIDE SEQUENCE [LARGE SCALE GENOMIC DNA]</scope>
    <source>
        <strain evidence="3">Navoj_Jal97</strain>
        <tissue evidence="3">Whole organism</tissue>
    </source>
</reference>
<dbReference type="InterPro" id="IPR051101">
    <property type="entry name" value="ZC3H12/N4BP1_RNase_Reg"/>
</dbReference>
<dbReference type="OMA" id="YFQKMGH"/>
<dbReference type="GO" id="GO:0004521">
    <property type="term" value="F:RNA endonuclease activity"/>
    <property type="evidence" value="ECO:0007669"/>
    <property type="project" value="TreeGrafter"/>
</dbReference>
<sequence>MPSQFQKFKDSLVKKKLKRLQKKKSQEKNSNKSYTVKLANSIKRRAVNSQSKNPSSAPKQQQQPKQKQQPQKQNSLPKPTFYPTRQRQSAVEESEIIEEIESSDDDDCIVLEPHMTKITIDTDDEPEDESSKEPVAAKVEDKKTVVNFFEVDTKRRYQLWARFVNGTNESSVVYDTNNASPLSTESSSSIIIDDGGDDAKKVEQKQPVAQNLLDDSVIFVQEDFIPLSSGKDDGDGVSPQRKRHSKSTEDGPKAAKTPKMVTQRMNEGLFTSTERKKLADYNSNTYNPGVESNAPVTHKRSIIIDGSNVAFGHGRSNIFSSEGIKYCVEYFEKMGHDVKAVIPLFRRNNNKSSNPALLDQLYKEGKIVFTPCKNLPNQQAISYDDRFILQLAYERNAAVVSNDNYRDLINENAAFKKIIENRVIGYSWCDNILILPKDPYGRFGPPLAEILRC</sequence>
<feature type="domain" description="RNase NYN" evidence="2">
    <location>
        <begin position="299"/>
        <end position="448"/>
    </location>
</feature>
<gene>
    <name evidence="3" type="ORF">AWZ03_009201</name>
</gene>
<comment type="caution">
    <text evidence="3">The sequence shown here is derived from an EMBL/GenBank/DDBJ whole genome shotgun (WGS) entry which is preliminary data.</text>
</comment>
<dbReference type="Gene3D" id="3.40.50.11980">
    <property type="match status" value="1"/>
</dbReference>
<evidence type="ECO:0000256" key="1">
    <source>
        <dbReference type="SAM" id="MobiDB-lite"/>
    </source>
</evidence>
<name>A0A484B6S6_DRONA</name>
<dbReference type="GO" id="GO:0003729">
    <property type="term" value="F:mRNA binding"/>
    <property type="evidence" value="ECO:0007669"/>
    <property type="project" value="TreeGrafter"/>
</dbReference>
<evidence type="ECO:0000313" key="4">
    <source>
        <dbReference type="Proteomes" id="UP000295192"/>
    </source>
</evidence>
<dbReference type="PANTHER" id="PTHR12876">
    <property type="entry name" value="N4BP1-RELATED"/>
    <property type="match status" value="1"/>
</dbReference>
<dbReference type="Proteomes" id="UP000295192">
    <property type="component" value="Unassembled WGS sequence"/>
</dbReference>
<dbReference type="InterPro" id="IPR021869">
    <property type="entry name" value="RNase_Zc3h12_NYN"/>
</dbReference>
<protein>
    <recommendedName>
        <fullName evidence="2">RNase NYN domain-containing protein</fullName>
    </recommendedName>
</protein>
<dbReference type="AlphaFoldDB" id="A0A484B6S6"/>
<proteinExistence type="predicted"/>
<feature type="compositionally biased region" description="Low complexity" evidence="1">
    <location>
        <begin position="48"/>
        <end position="79"/>
    </location>
</feature>
<feature type="compositionally biased region" description="Basic residues" evidence="1">
    <location>
        <begin position="14"/>
        <end position="23"/>
    </location>
</feature>
<evidence type="ECO:0000313" key="3">
    <source>
        <dbReference type="EMBL" id="TDG44398.1"/>
    </source>
</evidence>
<dbReference type="GO" id="GO:0036464">
    <property type="term" value="C:cytoplasmic ribonucleoprotein granule"/>
    <property type="evidence" value="ECO:0007669"/>
    <property type="project" value="TreeGrafter"/>
</dbReference>
<accession>A0A484B6S6</accession>